<name>A0AA90GTV9_9ACTN</name>
<accession>A0AA90GTV9</accession>
<reference evidence="1" key="1">
    <citation type="submission" date="2023-05" db="EMBL/GenBank/DDBJ databases">
        <title>Streptantibioticus silvisoli sp. nov., acidotolerant actinomycetes 1 from pine litter.</title>
        <authorList>
            <person name="Swiecimska M."/>
            <person name="Golinska P."/>
            <person name="Sangal V."/>
            <person name="Wachnowicz B."/>
            <person name="Goodfellow M."/>
        </authorList>
    </citation>
    <scope>NUCLEOTIDE SEQUENCE</scope>
    <source>
        <strain evidence="1">SL13</strain>
    </source>
</reference>
<dbReference type="SUPFAM" id="SSF53649">
    <property type="entry name" value="Alkaline phosphatase-like"/>
    <property type="match status" value="1"/>
</dbReference>
<dbReference type="EMBL" id="JABXJJ020000001">
    <property type="protein sequence ID" value="MDI5967839.1"/>
    <property type="molecule type" value="Genomic_DNA"/>
</dbReference>
<comment type="caution">
    <text evidence="1">The sequence shown here is derived from an EMBL/GenBank/DDBJ whole genome shotgun (WGS) entry which is preliminary data.</text>
</comment>
<dbReference type="RefSeq" id="WP_271313487.1">
    <property type="nucleotide sequence ID" value="NZ_JABXJJ020000001.1"/>
</dbReference>
<protein>
    <submittedName>
        <fullName evidence="1">Alkaline phosphatase family protein</fullName>
    </submittedName>
</protein>
<dbReference type="InterPro" id="IPR017850">
    <property type="entry name" value="Alkaline_phosphatase_core_sf"/>
</dbReference>
<evidence type="ECO:0000313" key="1">
    <source>
        <dbReference type="EMBL" id="MDI5967839.1"/>
    </source>
</evidence>
<dbReference type="AlphaFoldDB" id="A0AA90GTV9"/>
<dbReference type="Gene3D" id="3.40.720.10">
    <property type="entry name" value="Alkaline Phosphatase, subunit A"/>
    <property type="match status" value="1"/>
</dbReference>
<proteinExistence type="predicted"/>
<gene>
    <name evidence="1" type="ORF">POF50_000470</name>
</gene>
<organism evidence="1">
    <name type="scientific">Streptantibioticus silvisoli</name>
    <dbReference type="NCBI Taxonomy" id="2705255"/>
    <lineage>
        <taxon>Bacteria</taxon>
        <taxon>Bacillati</taxon>
        <taxon>Actinomycetota</taxon>
        <taxon>Actinomycetes</taxon>
        <taxon>Kitasatosporales</taxon>
        <taxon>Streptomycetaceae</taxon>
        <taxon>Streptantibioticus</taxon>
    </lineage>
</organism>
<dbReference type="InterPro" id="IPR002591">
    <property type="entry name" value="Phosphodiest/P_Trfase"/>
</dbReference>
<sequence length="363" mass="38147">MNRCVDGAEHGVILLAMDGLSHRAAEHSLSGAGLWRLRSTFPSTSTTAWLTAVTGAGAAEHGAIGMVYRAPGADHATHLITGDRIAFDPPGPGTAAGEPIVPHATVFDRCAARGTPAVAVGAELNGLRGPWVTALLHGARLLPTPRTPLSTDPVAVVARVVAEVDAVPPDPSTGERPPLIWAYVNLDDHIHQAGYDERLHEAVRLLDTAARRWARAGRSVVAHADHGQTRVARDPALHDAWARLDAPEHCLMPGGGAGRTRWLYPRPGREQELADRLADALGDHARVYTPAELDAAELLPATPAVLERIGAVVAVAATARFPVPDPRVGFEHGALTQEETHVPLAGWGAALDAIPPALAGATR</sequence>
<dbReference type="Pfam" id="PF01663">
    <property type="entry name" value="Phosphodiest"/>
    <property type="match status" value="1"/>
</dbReference>